<evidence type="ECO:0000256" key="1">
    <source>
        <dbReference type="ARBA" id="ARBA00023015"/>
    </source>
</evidence>
<reference evidence="6 7" key="1">
    <citation type="submission" date="2015-09" db="EMBL/GenBank/DDBJ databases">
        <title>Sorangium comparison.</title>
        <authorList>
            <person name="Zaburannyi N."/>
            <person name="Bunk B."/>
            <person name="Overmann J."/>
            <person name="Mueller R."/>
        </authorList>
    </citation>
    <scope>NUCLEOTIDE SEQUENCE [LARGE SCALE GENOMIC DNA]</scope>
    <source>
        <strain evidence="6 7">So ce26</strain>
    </source>
</reference>
<evidence type="ECO:0000313" key="7">
    <source>
        <dbReference type="Proteomes" id="UP000238348"/>
    </source>
</evidence>
<dbReference type="AlphaFoldDB" id="A0A2L0F4S3"/>
<dbReference type="OrthoDB" id="9800049at2"/>
<dbReference type="PANTHER" id="PTHR33154">
    <property type="entry name" value="TRANSCRIPTIONAL REGULATOR, ARSR FAMILY"/>
    <property type="match status" value="1"/>
</dbReference>
<evidence type="ECO:0000256" key="3">
    <source>
        <dbReference type="ARBA" id="ARBA00023163"/>
    </source>
</evidence>
<dbReference type="Proteomes" id="UP000238348">
    <property type="component" value="Chromosome"/>
</dbReference>
<proteinExistence type="predicted"/>
<evidence type="ECO:0000259" key="5">
    <source>
        <dbReference type="PROSITE" id="PS50987"/>
    </source>
</evidence>
<dbReference type="InterPro" id="IPR036390">
    <property type="entry name" value="WH_DNA-bd_sf"/>
</dbReference>
<dbReference type="GO" id="GO:0003700">
    <property type="term" value="F:DNA-binding transcription factor activity"/>
    <property type="evidence" value="ECO:0007669"/>
    <property type="project" value="InterPro"/>
</dbReference>
<dbReference type="Gene3D" id="1.10.10.10">
    <property type="entry name" value="Winged helix-like DNA-binding domain superfamily/Winged helix DNA-binding domain"/>
    <property type="match status" value="1"/>
</dbReference>
<dbReference type="NCBIfam" id="NF033788">
    <property type="entry name" value="HTH_metalloreg"/>
    <property type="match status" value="1"/>
</dbReference>
<organism evidence="6 7">
    <name type="scientific">Sorangium cellulosum</name>
    <name type="common">Polyangium cellulosum</name>
    <dbReference type="NCBI Taxonomy" id="56"/>
    <lineage>
        <taxon>Bacteria</taxon>
        <taxon>Pseudomonadati</taxon>
        <taxon>Myxococcota</taxon>
        <taxon>Polyangia</taxon>
        <taxon>Polyangiales</taxon>
        <taxon>Polyangiaceae</taxon>
        <taxon>Sorangium</taxon>
    </lineage>
</organism>
<dbReference type="EMBL" id="CP012673">
    <property type="protein sequence ID" value="AUX46552.1"/>
    <property type="molecule type" value="Genomic_DNA"/>
</dbReference>
<feature type="domain" description="HTH arsR-type" evidence="5">
    <location>
        <begin position="1"/>
        <end position="87"/>
    </location>
</feature>
<name>A0A2L0F4S3_SORCE</name>
<keyword evidence="1" id="KW-0805">Transcription regulation</keyword>
<accession>A0A2L0F4S3</accession>
<evidence type="ECO:0000256" key="2">
    <source>
        <dbReference type="ARBA" id="ARBA00023125"/>
    </source>
</evidence>
<dbReference type="Pfam" id="PF12840">
    <property type="entry name" value="HTH_20"/>
    <property type="match status" value="1"/>
</dbReference>
<dbReference type="CDD" id="cd00090">
    <property type="entry name" value="HTH_ARSR"/>
    <property type="match status" value="1"/>
</dbReference>
<keyword evidence="3" id="KW-0804">Transcription</keyword>
<feature type="region of interest" description="Disordered" evidence="4">
    <location>
        <begin position="104"/>
        <end position="125"/>
    </location>
</feature>
<dbReference type="InterPro" id="IPR036388">
    <property type="entry name" value="WH-like_DNA-bd_sf"/>
</dbReference>
<dbReference type="GO" id="GO:0003677">
    <property type="term" value="F:DNA binding"/>
    <property type="evidence" value="ECO:0007669"/>
    <property type="project" value="UniProtKB-KW"/>
</dbReference>
<protein>
    <submittedName>
        <fullName evidence="6">ArsR family transcriptional regulator</fullName>
    </submittedName>
</protein>
<dbReference type="InterPro" id="IPR051081">
    <property type="entry name" value="HTH_MetalResp_TranReg"/>
</dbReference>
<dbReference type="InterPro" id="IPR011991">
    <property type="entry name" value="ArsR-like_HTH"/>
</dbReference>
<sequence>MDAVAQALADPTRREILRILRDRTASAGSIARAFPVSRPAISRHLRVLREAGLVRDVPRGREREYRLELGALAELEAFLRELHGESPWHRRFDALETEVHRVRRERRQAAIAPSHNDTKRKKETA</sequence>
<keyword evidence="2" id="KW-0238">DNA-binding</keyword>
<dbReference type="InterPro" id="IPR001845">
    <property type="entry name" value="HTH_ArsR_DNA-bd_dom"/>
</dbReference>
<dbReference type="RefSeq" id="WP_104984713.1">
    <property type="nucleotide sequence ID" value="NZ_CP012673.1"/>
</dbReference>
<dbReference type="SUPFAM" id="SSF46785">
    <property type="entry name" value="Winged helix' DNA-binding domain"/>
    <property type="match status" value="1"/>
</dbReference>
<dbReference type="PRINTS" id="PR00778">
    <property type="entry name" value="HTHARSR"/>
</dbReference>
<dbReference type="PANTHER" id="PTHR33154:SF33">
    <property type="entry name" value="TRANSCRIPTIONAL REPRESSOR SDPR"/>
    <property type="match status" value="1"/>
</dbReference>
<dbReference type="PROSITE" id="PS50987">
    <property type="entry name" value="HTH_ARSR_2"/>
    <property type="match status" value="1"/>
</dbReference>
<evidence type="ECO:0000313" key="6">
    <source>
        <dbReference type="EMBL" id="AUX46552.1"/>
    </source>
</evidence>
<dbReference type="SMART" id="SM00418">
    <property type="entry name" value="HTH_ARSR"/>
    <property type="match status" value="1"/>
</dbReference>
<gene>
    <name evidence="6" type="primary">arsR</name>
    <name evidence="6" type="ORF">SOCE26_080580</name>
</gene>
<evidence type="ECO:0000256" key="4">
    <source>
        <dbReference type="SAM" id="MobiDB-lite"/>
    </source>
</evidence>